<dbReference type="Proteomes" id="UP000198318">
    <property type="component" value="Unassembled WGS sequence"/>
</dbReference>
<keyword evidence="3" id="KW-1185">Reference proteome</keyword>
<dbReference type="EMBL" id="FZOR01000001">
    <property type="protein sequence ID" value="SNS18753.1"/>
    <property type="molecule type" value="Genomic_DNA"/>
</dbReference>
<dbReference type="OrthoDB" id="4316979at2"/>
<feature type="domain" description="DUF397" evidence="1">
    <location>
        <begin position="26"/>
        <end position="79"/>
    </location>
</feature>
<dbReference type="InterPro" id="IPR007278">
    <property type="entry name" value="DUF397"/>
</dbReference>
<evidence type="ECO:0000259" key="1">
    <source>
        <dbReference type="Pfam" id="PF04149"/>
    </source>
</evidence>
<dbReference type="AlphaFoldDB" id="A0A239CHD0"/>
<name>A0A239CHD0_9ACTN</name>
<reference evidence="2 3" key="1">
    <citation type="submission" date="2017-06" db="EMBL/GenBank/DDBJ databases">
        <authorList>
            <person name="Kim H.J."/>
            <person name="Triplett B.A."/>
        </authorList>
    </citation>
    <scope>NUCLEOTIDE SEQUENCE [LARGE SCALE GENOMIC DNA]</scope>
    <source>
        <strain evidence="2 3">DSM 44715</strain>
    </source>
</reference>
<dbReference type="RefSeq" id="WP_089324285.1">
    <property type="nucleotide sequence ID" value="NZ_FZOR01000001.1"/>
</dbReference>
<evidence type="ECO:0000313" key="3">
    <source>
        <dbReference type="Proteomes" id="UP000198318"/>
    </source>
</evidence>
<protein>
    <recommendedName>
        <fullName evidence="1">DUF397 domain-containing protein</fullName>
    </recommendedName>
</protein>
<sequence>MELSRTNWRKSSKSSAGGQECVEVAAAWRKSSKSQVGGNECVEVASTPDAVLIRDSKDATGPRHVVTSDVFRDLLGRIKSGRLDL</sequence>
<dbReference type="Pfam" id="PF04149">
    <property type="entry name" value="DUF397"/>
    <property type="match status" value="1"/>
</dbReference>
<accession>A0A239CHD0</accession>
<proteinExistence type="predicted"/>
<gene>
    <name evidence="2" type="ORF">SAMN05443665_1001389</name>
</gene>
<organism evidence="2 3">
    <name type="scientific">Actinomadura meyerae</name>
    <dbReference type="NCBI Taxonomy" id="240840"/>
    <lineage>
        <taxon>Bacteria</taxon>
        <taxon>Bacillati</taxon>
        <taxon>Actinomycetota</taxon>
        <taxon>Actinomycetes</taxon>
        <taxon>Streptosporangiales</taxon>
        <taxon>Thermomonosporaceae</taxon>
        <taxon>Actinomadura</taxon>
    </lineage>
</organism>
<evidence type="ECO:0000313" key="2">
    <source>
        <dbReference type="EMBL" id="SNS18753.1"/>
    </source>
</evidence>